<feature type="compositionally biased region" description="Basic and acidic residues" evidence="1">
    <location>
        <begin position="120"/>
        <end position="138"/>
    </location>
</feature>
<dbReference type="KEGG" id="hai:109395965"/>
<feature type="compositionally biased region" description="Basic and acidic residues" evidence="1">
    <location>
        <begin position="17"/>
        <end position="30"/>
    </location>
</feature>
<dbReference type="GeneID" id="109395965"/>
<evidence type="ECO:0000256" key="1">
    <source>
        <dbReference type="SAM" id="MobiDB-lite"/>
    </source>
</evidence>
<keyword evidence="2" id="KW-1185">Reference proteome</keyword>
<feature type="compositionally biased region" description="Basic and acidic residues" evidence="1">
    <location>
        <begin position="165"/>
        <end position="180"/>
    </location>
</feature>
<dbReference type="OrthoDB" id="9836802at2759"/>
<feature type="region of interest" description="Disordered" evidence="1">
    <location>
        <begin position="1"/>
        <end position="213"/>
    </location>
</feature>
<feature type="compositionally biased region" description="Basic residues" evidence="1">
    <location>
        <begin position="428"/>
        <end position="449"/>
    </location>
</feature>
<accession>A0A8B7TD32</accession>
<feature type="compositionally biased region" description="Basic residues" evidence="1">
    <location>
        <begin position="284"/>
        <end position="303"/>
    </location>
</feature>
<feature type="compositionally biased region" description="Basic residues" evidence="1">
    <location>
        <begin position="1"/>
        <end position="16"/>
    </location>
</feature>
<protein>
    <submittedName>
        <fullName evidence="3">Uncharacterized protein C6orf222 homolog</fullName>
    </submittedName>
</protein>
<name>A0A8B7TD32_HIPAR</name>
<dbReference type="Proteomes" id="UP000694851">
    <property type="component" value="Unplaced"/>
</dbReference>
<evidence type="ECO:0000313" key="3">
    <source>
        <dbReference type="RefSeq" id="XP_019522989.1"/>
    </source>
</evidence>
<feature type="region of interest" description="Disordered" evidence="1">
    <location>
        <begin position="494"/>
        <end position="528"/>
    </location>
</feature>
<feature type="region of interest" description="Disordered" evidence="1">
    <location>
        <begin position="341"/>
        <end position="386"/>
    </location>
</feature>
<evidence type="ECO:0000313" key="2">
    <source>
        <dbReference type="Proteomes" id="UP000694851"/>
    </source>
</evidence>
<gene>
    <name evidence="3" type="primary">CUNH6orf222</name>
</gene>
<feature type="compositionally biased region" description="Basic and acidic residues" evidence="1">
    <location>
        <begin position="516"/>
        <end position="528"/>
    </location>
</feature>
<dbReference type="PANTHER" id="PTHR22435">
    <property type="entry name" value="CHROMOSOME 6 OPEN READING FRAME 222"/>
    <property type="match status" value="1"/>
</dbReference>
<dbReference type="InterPro" id="IPR031362">
    <property type="entry name" value="BNIP5"/>
</dbReference>
<feature type="compositionally biased region" description="Basic residues" evidence="1">
    <location>
        <begin position="148"/>
        <end position="164"/>
    </location>
</feature>
<feature type="compositionally biased region" description="Basic and acidic residues" evidence="1">
    <location>
        <begin position="79"/>
        <end position="98"/>
    </location>
</feature>
<reference evidence="3" key="1">
    <citation type="submission" date="2025-08" db="UniProtKB">
        <authorList>
            <consortium name="RefSeq"/>
        </authorList>
    </citation>
    <scope>IDENTIFICATION</scope>
    <source>
        <tissue evidence="3">Muscle</tissue>
    </source>
</reference>
<dbReference type="Pfam" id="PF15661">
    <property type="entry name" value="CF222"/>
    <property type="match status" value="1"/>
</dbReference>
<dbReference type="AlphaFoldDB" id="A0A8B7TD32"/>
<feature type="region of interest" description="Disordered" evidence="1">
    <location>
        <begin position="423"/>
        <end position="464"/>
    </location>
</feature>
<dbReference type="CTD" id="389384"/>
<dbReference type="RefSeq" id="XP_019522989.1">
    <property type="nucleotide sequence ID" value="XM_019667444.1"/>
</dbReference>
<feature type="region of interest" description="Disordered" evidence="1">
    <location>
        <begin position="264"/>
        <end position="324"/>
    </location>
</feature>
<organism evidence="2 3">
    <name type="scientific">Hipposideros armiger</name>
    <name type="common">Great Himalayan leaf-nosed bat</name>
    <dbReference type="NCBI Taxonomy" id="186990"/>
    <lineage>
        <taxon>Eukaryota</taxon>
        <taxon>Metazoa</taxon>
        <taxon>Chordata</taxon>
        <taxon>Craniata</taxon>
        <taxon>Vertebrata</taxon>
        <taxon>Euteleostomi</taxon>
        <taxon>Mammalia</taxon>
        <taxon>Eutheria</taxon>
        <taxon>Laurasiatheria</taxon>
        <taxon>Chiroptera</taxon>
        <taxon>Yinpterochiroptera</taxon>
        <taxon>Rhinolophoidea</taxon>
        <taxon>Hipposideridae</taxon>
        <taxon>Hipposideros</taxon>
    </lineage>
</organism>
<proteinExistence type="predicted"/>
<sequence>MEHPRGLKKSVSRRRARSLDRSQNSKKDLESWASQRLSLPATHTRRELPCMASDGSGRPESPAQPAEPQGTMGAALNLEETKEFLPSEQRPPQDTKKDKTQRRGQQGLLKSVMNFFLRTGSEETKEKAGRKAKGKEETFESPGEPAPRKKAHDKKTRRKKHSKKHVDEETKGTQDQEAKGQETALPKTTAALRPEEADLSPAPRSGEESDLHQCLLIEGGGAGVSELPSQATGHLQEEEFVKLDEETVIRNIVRLLQIAGDEWEEEQCQATQPKVAPQSPAPAPRKKSQEKRPNLRKKSHKKHGPEEPKRAGAAGVSSPDSRLPKKTGYLFLCVGGHRPSVSSSVDLEEQEAQEALPTDCGGPSSLELSPQAGSQGPEEDLQLDRDSEFKEFIQEVIALLQDAEEQEGEKQLQVQEPDVAVENLAPSCRKKSQEKKSSFRKTFSHKKHSSKEPKREGAAGAASLESRRLKRPNYLPVVCGWSHRSSISGSIDLEEPKLQESSPAEEGPAGSSAAHAQDRSHKPEGRPLLDGACDSKELIIQKLVALLQEDSHLGKQIRRHPSFRKCFYQFPDSSLKKLVATLPRQGTHSTELDRNLAERRYQFMLSLTNKFIGKNCRSVLSLTGLHYSQHCYPQFSYREAQQNITSPGIQSPD</sequence>
<dbReference type="PANTHER" id="PTHR22435:SF0">
    <property type="entry name" value="PROTEIN BNIP5"/>
    <property type="match status" value="1"/>
</dbReference>